<evidence type="ECO:0000256" key="1">
    <source>
        <dbReference type="SAM" id="MobiDB-lite"/>
    </source>
</evidence>
<name>A0A5N7CWN3_9EURO</name>
<keyword evidence="3" id="KW-1185">Reference proteome</keyword>
<dbReference type="RefSeq" id="XP_031935900.1">
    <property type="nucleotide sequence ID" value="XM_032084386.1"/>
</dbReference>
<dbReference type="EMBL" id="ML736854">
    <property type="protein sequence ID" value="KAE8398581.1"/>
    <property type="molecule type" value="Genomic_DNA"/>
</dbReference>
<accession>A0A5N7CWN3</accession>
<dbReference type="GeneID" id="43669077"/>
<proteinExistence type="predicted"/>
<sequence>MERTSPGRISHITPNPHRSFPWEWIINNRIMSNTRGKDSDCPTPDRSSPAIGAAPATEPSSRYDRSSAAATLVNRQGSCIHTANTPAITDTVTGGPPDLPHRNFLPILE</sequence>
<reference evidence="2 3" key="1">
    <citation type="submission" date="2019-04" db="EMBL/GenBank/DDBJ databases">
        <authorList>
            <consortium name="DOE Joint Genome Institute"/>
            <person name="Mondo S."/>
            <person name="Kjaerbolling I."/>
            <person name="Vesth T."/>
            <person name="Frisvad J.C."/>
            <person name="Nybo J.L."/>
            <person name="Theobald S."/>
            <person name="Kildgaard S."/>
            <person name="Isbrandt T."/>
            <person name="Kuo A."/>
            <person name="Sato A."/>
            <person name="Lyhne E.K."/>
            <person name="Kogle M.E."/>
            <person name="Wiebenga A."/>
            <person name="Kun R.S."/>
            <person name="Lubbers R.J."/>
            <person name="Makela M.R."/>
            <person name="Barry K."/>
            <person name="Chovatia M."/>
            <person name="Clum A."/>
            <person name="Daum C."/>
            <person name="Haridas S."/>
            <person name="He G."/>
            <person name="LaButti K."/>
            <person name="Lipzen A."/>
            <person name="Riley R."/>
            <person name="Salamov A."/>
            <person name="Simmons B.A."/>
            <person name="Magnuson J.K."/>
            <person name="Henrissat B."/>
            <person name="Mortensen U.H."/>
            <person name="Larsen T.O."/>
            <person name="Devries R.P."/>
            <person name="Grigoriev I.V."/>
            <person name="Machida M."/>
            <person name="Baker S.E."/>
            <person name="Andersen M.R."/>
            <person name="Cantor M.N."/>
            <person name="Hua S.X."/>
        </authorList>
    </citation>
    <scope>NUCLEOTIDE SEQUENCE [LARGE SCALE GENOMIC DNA]</scope>
    <source>
        <strain evidence="2 3">CBS 119388</strain>
    </source>
</reference>
<dbReference type="Proteomes" id="UP000325579">
    <property type="component" value="Unassembled WGS sequence"/>
</dbReference>
<feature type="region of interest" description="Disordered" evidence="1">
    <location>
        <begin position="33"/>
        <end position="63"/>
    </location>
</feature>
<evidence type="ECO:0000313" key="2">
    <source>
        <dbReference type="EMBL" id="KAE8398581.1"/>
    </source>
</evidence>
<protein>
    <submittedName>
        <fullName evidence="2">Uncharacterized protein</fullName>
    </submittedName>
</protein>
<feature type="region of interest" description="Disordered" evidence="1">
    <location>
        <begin position="86"/>
        <end position="109"/>
    </location>
</feature>
<gene>
    <name evidence="2" type="ORF">BDV37DRAFT_26957</name>
</gene>
<dbReference type="AlphaFoldDB" id="A0A5N7CWN3"/>
<evidence type="ECO:0000313" key="3">
    <source>
        <dbReference type="Proteomes" id="UP000325579"/>
    </source>
</evidence>
<organism evidence="2 3">
    <name type="scientific">Aspergillus pseudonomiae</name>
    <dbReference type="NCBI Taxonomy" id="1506151"/>
    <lineage>
        <taxon>Eukaryota</taxon>
        <taxon>Fungi</taxon>
        <taxon>Dikarya</taxon>
        <taxon>Ascomycota</taxon>
        <taxon>Pezizomycotina</taxon>
        <taxon>Eurotiomycetes</taxon>
        <taxon>Eurotiomycetidae</taxon>
        <taxon>Eurotiales</taxon>
        <taxon>Aspergillaceae</taxon>
        <taxon>Aspergillus</taxon>
        <taxon>Aspergillus subgen. Circumdati</taxon>
    </lineage>
</organism>